<dbReference type="Pfam" id="PF00216">
    <property type="entry name" value="Bac_DNA_binding"/>
    <property type="match status" value="1"/>
</dbReference>
<accession>A0A1S1WTI3</accession>
<dbReference type="CDD" id="cd13831">
    <property type="entry name" value="HU"/>
    <property type="match status" value="1"/>
</dbReference>
<dbReference type="PANTHER" id="PTHR33175:SF3">
    <property type="entry name" value="DNA-BINDING PROTEIN HU-BETA"/>
    <property type="match status" value="1"/>
</dbReference>
<dbReference type="OrthoDB" id="9799835at2"/>
<dbReference type="SMART" id="SM00411">
    <property type="entry name" value="BHL"/>
    <property type="match status" value="1"/>
</dbReference>
<dbReference type="PANTHER" id="PTHR33175">
    <property type="entry name" value="DNA-BINDING PROTEIN HU"/>
    <property type="match status" value="1"/>
</dbReference>
<protein>
    <submittedName>
        <fullName evidence="5">DNA-binding protein</fullName>
    </submittedName>
</protein>
<dbReference type="Gene3D" id="4.10.520.10">
    <property type="entry name" value="IHF-like DNA-binding proteins"/>
    <property type="match status" value="1"/>
</dbReference>
<dbReference type="RefSeq" id="WP_071117011.1">
    <property type="nucleotide sequence ID" value="NZ_MKCS01000004.1"/>
</dbReference>
<comment type="similarity">
    <text evidence="1 4">Belongs to the bacterial histone-like protein family.</text>
</comment>
<gene>
    <name evidence="5" type="ORF">BI347_21100</name>
</gene>
<dbReference type="GO" id="GO:0003677">
    <property type="term" value="F:DNA binding"/>
    <property type="evidence" value="ECO:0007669"/>
    <property type="project" value="UniProtKB-KW"/>
</dbReference>
<dbReference type="AlphaFoldDB" id="A0A1S1WTI3"/>
<name>A0A1S1WTI3_9NEIS</name>
<dbReference type="STRING" id="1903179.BI347_21100"/>
<evidence type="ECO:0000256" key="1">
    <source>
        <dbReference type="ARBA" id="ARBA00010529"/>
    </source>
</evidence>
<organism evidence="5 6">
    <name type="scientific">Chromobacterium sphagni</name>
    <dbReference type="NCBI Taxonomy" id="1903179"/>
    <lineage>
        <taxon>Bacteria</taxon>
        <taxon>Pseudomonadati</taxon>
        <taxon>Pseudomonadota</taxon>
        <taxon>Betaproteobacteria</taxon>
        <taxon>Neisseriales</taxon>
        <taxon>Chromobacteriaceae</taxon>
        <taxon>Chromobacterium</taxon>
    </lineage>
</organism>
<dbReference type="GO" id="GO:0030261">
    <property type="term" value="P:chromosome condensation"/>
    <property type="evidence" value="ECO:0007669"/>
    <property type="project" value="UniProtKB-KW"/>
</dbReference>
<keyword evidence="3 5" id="KW-0238">DNA-binding</keyword>
<evidence type="ECO:0000313" key="5">
    <source>
        <dbReference type="EMBL" id="OHX10294.1"/>
    </source>
</evidence>
<dbReference type="InterPro" id="IPR000119">
    <property type="entry name" value="Hist_DNA-bd"/>
</dbReference>
<dbReference type="InterPro" id="IPR010992">
    <property type="entry name" value="IHF-like_DNA-bd_dom_sf"/>
</dbReference>
<evidence type="ECO:0000256" key="4">
    <source>
        <dbReference type="RuleBase" id="RU003939"/>
    </source>
</evidence>
<keyword evidence="2" id="KW-0226">DNA condensation</keyword>
<dbReference type="PRINTS" id="PR01727">
    <property type="entry name" value="DNABINDINGHU"/>
</dbReference>
<dbReference type="Proteomes" id="UP000180088">
    <property type="component" value="Unassembled WGS sequence"/>
</dbReference>
<comment type="caution">
    <text evidence="5">The sequence shown here is derived from an EMBL/GenBank/DDBJ whole genome shotgun (WGS) entry which is preliminary data.</text>
</comment>
<sequence>MTKQDLIKHLAAHADVTNKQAESVLNALTTAVLDTVRAGGELTISDLGKFGTTQRAAKTGRNPKTGEAIQIAAKRAPKFSPAKALKDAAA</sequence>
<proteinExistence type="inferred from homology"/>
<dbReference type="EMBL" id="MKCS01000004">
    <property type="protein sequence ID" value="OHX10294.1"/>
    <property type="molecule type" value="Genomic_DNA"/>
</dbReference>
<evidence type="ECO:0000256" key="2">
    <source>
        <dbReference type="ARBA" id="ARBA00023067"/>
    </source>
</evidence>
<evidence type="ECO:0000256" key="3">
    <source>
        <dbReference type="ARBA" id="ARBA00023125"/>
    </source>
</evidence>
<dbReference type="GO" id="GO:0005829">
    <property type="term" value="C:cytosol"/>
    <property type="evidence" value="ECO:0007669"/>
    <property type="project" value="TreeGrafter"/>
</dbReference>
<reference evidence="5 6" key="1">
    <citation type="submission" date="2016-09" db="EMBL/GenBank/DDBJ databases">
        <title>Chromobacterium muskegensis sp. nov., an insecticidal bacterium isolated from Sphagnum bogs.</title>
        <authorList>
            <person name="Sparks M.E."/>
            <person name="Blackburn M.B."/>
            <person name="Gundersen-Rindal D.E."/>
            <person name="Mitchell A."/>
            <person name="Farrar R."/>
            <person name="Kuhar D."/>
        </authorList>
    </citation>
    <scope>NUCLEOTIDE SEQUENCE [LARGE SCALE GENOMIC DNA]</scope>
    <source>
        <strain evidence="5 6">37-2</strain>
    </source>
</reference>
<dbReference type="SUPFAM" id="SSF47729">
    <property type="entry name" value="IHF-like DNA-binding proteins"/>
    <property type="match status" value="1"/>
</dbReference>
<dbReference type="GO" id="GO:0030527">
    <property type="term" value="F:structural constituent of chromatin"/>
    <property type="evidence" value="ECO:0007669"/>
    <property type="project" value="InterPro"/>
</dbReference>
<evidence type="ECO:0000313" key="6">
    <source>
        <dbReference type="Proteomes" id="UP000180088"/>
    </source>
</evidence>